<comment type="subcellular location">
    <subcellularLocation>
        <location evidence="1">Membrane</location>
        <topology evidence="1">Multi-pass membrane protein</topology>
    </subcellularLocation>
</comment>
<dbReference type="PROSITE" id="PS50850">
    <property type="entry name" value="MFS"/>
    <property type="match status" value="1"/>
</dbReference>
<feature type="transmembrane region" description="Helical" evidence="2">
    <location>
        <begin position="21"/>
        <end position="46"/>
    </location>
</feature>
<organism evidence="4 5">
    <name type="scientific">Nephila pilipes</name>
    <name type="common">Giant wood spider</name>
    <name type="synonym">Nephila maculata</name>
    <dbReference type="NCBI Taxonomy" id="299642"/>
    <lineage>
        <taxon>Eukaryota</taxon>
        <taxon>Metazoa</taxon>
        <taxon>Ecdysozoa</taxon>
        <taxon>Arthropoda</taxon>
        <taxon>Chelicerata</taxon>
        <taxon>Arachnida</taxon>
        <taxon>Araneae</taxon>
        <taxon>Araneomorphae</taxon>
        <taxon>Entelegynae</taxon>
        <taxon>Araneoidea</taxon>
        <taxon>Nephilidae</taxon>
        <taxon>Nephila</taxon>
    </lineage>
</organism>
<evidence type="ECO:0000313" key="4">
    <source>
        <dbReference type="EMBL" id="GFT63000.1"/>
    </source>
</evidence>
<comment type="caution">
    <text evidence="4">The sequence shown here is derived from an EMBL/GenBank/DDBJ whole genome shotgun (WGS) entry which is preliminary data.</text>
</comment>
<dbReference type="Pfam" id="PF07690">
    <property type="entry name" value="MFS_1"/>
    <property type="match status" value="1"/>
</dbReference>
<dbReference type="GO" id="GO:0008028">
    <property type="term" value="F:monocarboxylic acid transmembrane transporter activity"/>
    <property type="evidence" value="ECO:0007669"/>
    <property type="project" value="TreeGrafter"/>
</dbReference>
<protein>
    <submittedName>
        <fullName evidence="4">Monocarboxylate transporter 14</fullName>
    </submittedName>
</protein>
<keyword evidence="5" id="KW-1185">Reference proteome</keyword>
<feature type="transmembrane region" description="Helical" evidence="2">
    <location>
        <begin position="356"/>
        <end position="377"/>
    </location>
</feature>
<dbReference type="InterPro" id="IPR050327">
    <property type="entry name" value="Proton-linked_MCT"/>
</dbReference>
<keyword evidence="2" id="KW-1133">Transmembrane helix</keyword>
<dbReference type="PANTHER" id="PTHR11360">
    <property type="entry name" value="MONOCARBOXYLATE TRANSPORTER"/>
    <property type="match status" value="1"/>
</dbReference>
<evidence type="ECO:0000259" key="3">
    <source>
        <dbReference type="PROSITE" id="PS50850"/>
    </source>
</evidence>
<dbReference type="Proteomes" id="UP000887013">
    <property type="component" value="Unassembled WGS sequence"/>
</dbReference>
<keyword evidence="2" id="KW-0472">Membrane</keyword>
<feature type="transmembrane region" description="Helical" evidence="2">
    <location>
        <begin position="150"/>
        <end position="170"/>
    </location>
</feature>
<dbReference type="InterPro" id="IPR011701">
    <property type="entry name" value="MFS"/>
</dbReference>
<sequence>MSTIVKVAPLPDPNIDGGWAWVIVFSTFTMHVICDGIMFSFGVFYVHLADYFQTSGGITSLVMSIFMGVCFCVGPIVSGLVNKFGCRIVSISGGLIASLGFFLSIFVPRVEYLFLTIGFLGGIGFGLAYLPMIVSVALHFRLKRASAMGISLAGAGIGSLIYAPLTTWLIEYYHFWKGALLILTGTVLNIVVFSCFYRQFGPVQDVLIPVEEVASSSEDIIETLGLPTLYAQVSTERLTSRRSSFFLRRPSVATNEPGIMEMTDILYRGTKEEPPTYFEEFEVTPPIVPSSISSLMPRYSAFASFRNAAAEMLGLSLLGNYIFLIFVVGTFMQFFGIMAPFVYICHKAMEINVANASQASILLSIVGVFNTIGNVFFGICADRVKFRVLYIYCLCFVVNGIATMMTSLISQYYQMAFYSIIFGLTYGGCASLASIVLVELLGMEKLNNAYGLYLLTTGSSTSIGTPITGMKEESNIRRKNSQVFIDVNKNEQNLNGSGIFVKTSTCVTNFALVLEHRSLY</sequence>
<feature type="transmembrane region" description="Helical" evidence="2">
    <location>
        <begin position="113"/>
        <end position="138"/>
    </location>
</feature>
<gene>
    <name evidence="4" type="primary">SLC16A14</name>
    <name evidence="4" type="ORF">NPIL_685441</name>
</gene>
<keyword evidence="2" id="KW-0812">Transmembrane</keyword>
<dbReference type="EMBL" id="BMAW01114713">
    <property type="protein sequence ID" value="GFT63000.1"/>
    <property type="molecule type" value="Genomic_DNA"/>
</dbReference>
<feature type="domain" description="Major facilitator superfamily (MFS) profile" evidence="3">
    <location>
        <begin position="20"/>
        <end position="520"/>
    </location>
</feature>
<feature type="transmembrane region" description="Helical" evidence="2">
    <location>
        <begin position="321"/>
        <end position="344"/>
    </location>
</feature>
<dbReference type="Gene3D" id="1.20.1250.20">
    <property type="entry name" value="MFS general substrate transporter like domains"/>
    <property type="match status" value="2"/>
</dbReference>
<accession>A0A8X6PG10</accession>
<feature type="transmembrane region" description="Helical" evidence="2">
    <location>
        <begin position="88"/>
        <end position="107"/>
    </location>
</feature>
<dbReference type="PANTHER" id="PTHR11360:SF284">
    <property type="entry name" value="EG:103B4.3 PROTEIN-RELATED"/>
    <property type="match status" value="1"/>
</dbReference>
<dbReference type="AlphaFoldDB" id="A0A8X6PG10"/>
<evidence type="ECO:0000256" key="1">
    <source>
        <dbReference type="ARBA" id="ARBA00004141"/>
    </source>
</evidence>
<reference evidence="4" key="1">
    <citation type="submission" date="2020-08" db="EMBL/GenBank/DDBJ databases">
        <title>Multicomponent nature underlies the extraordinary mechanical properties of spider dragline silk.</title>
        <authorList>
            <person name="Kono N."/>
            <person name="Nakamura H."/>
            <person name="Mori M."/>
            <person name="Yoshida Y."/>
            <person name="Ohtoshi R."/>
            <person name="Malay A.D."/>
            <person name="Moran D.A.P."/>
            <person name="Tomita M."/>
            <person name="Numata K."/>
            <person name="Arakawa K."/>
        </authorList>
    </citation>
    <scope>NUCLEOTIDE SEQUENCE</scope>
</reference>
<dbReference type="InterPro" id="IPR020846">
    <property type="entry name" value="MFS_dom"/>
</dbReference>
<feature type="transmembrane region" description="Helical" evidence="2">
    <location>
        <begin position="415"/>
        <end position="438"/>
    </location>
</feature>
<dbReference type="SUPFAM" id="SSF103473">
    <property type="entry name" value="MFS general substrate transporter"/>
    <property type="match status" value="1"/>
</dbReference>
<evidence type="ECO:0000313" key="5">
    <source>
        <dbReference type="Proteomes" id="UP000887013"/>
    </source>
</evidence>
<name>A0A8X6PG10_NEPPI</name>
<feature type="transmembrane region" description="Helical" evidence="2">
    <location>
        <begin position="389"/>
        <end position="409"/>
    </location>
</feature>
<feature type="transmembrane region" description="Helical" evidence="2">
    <location>
        <begin position="58"/>
        <end position="81"/>
    </location>
</feature>
<dbReference type="GO" id="GO:0016020">
    <property type="term" value="C:membrane"/>
    <property type="evidence" value="ECO:0007669"/>
    <property type="project" value="UniProtKB-SubCell"/>
</dbReference>
<proteinExistence type="predicted"/>
<evidence type="ECO:0000256" key="2">
    <source>
        <dbReference type="SAM" id="Phobius"/>
    </source>
</evidence>
<feature type="transmembrane region" description="Helical" evidence="2">
    <location>
        <begin position="176"/>
        <end position="197"/>
    </location>
</feature>
<dbReference type="InterPro" id="IPR036259">
    <property type="entry name" value="MFS_trans_sf"/>
</dbReference>
<dbReference type="OrthoDB" id="2213137at2759"/>